<keyword evidence="5" id="KW-0804">Transcription</keyword>
<dbReference type="AlphaFoldDB" id="A0A9D9HFQ0"/>
<evidence type="ECO:0000313" key="7">
    <source>
        <dbReference type="EMBL" id="MBO8448142.1"/>
    </source>
</evidence>
<reference evidence="7" key="2">
    <citation type="journal article" date="2021" name="PeerJ">
        <title>Extensive microbial diversity within the chicken gut microbiome revealed by metagenomics and culture.</title>
        <authorList>
            <person name="Gilroy R."/>
            <person name="Ravi A."/>
            <person name="Getino M."/>
            <person name="Pursley I."/>
            <person name="Horton D.L."/>
            <person name="Alikhan N.F."/>
            <person name="Baker D."/>
            <person name="Gharbi K."/>
            <person name="Hall N."/>
            <person name="Watson M."/>
            <person name="Adriaenssens E.M."/>
            <person name="Foster-Nyarko E."/>
            <person name="Jarju S."/>
            <person name="Secka A."/>
            <person name="Antonio M."/>
            <person name="Oren A."/>
            <person name="Chaudhuri R.R."/>
            <person name="La Ragione R."/>
            <person name="Hildebrand F."/>
            <person name="Pallen M.J."/>
        </authorList>
    </citation>
    <scope>NUCLEOTIDE SEQUENCE</scope>
    <source>
        <strain evidence="7">20514</strain>
    </source>
</reference>
<proteinExistence type="inferred from homology"/>
<dbReference type="InterPro" id="IPR035926">
    <property type="entry name" value="NusB-like_sf"/>
</dbReference>
<dbReference type="SUPFAM" id="SSF48013">
    <property type="entry name" value="NusB-like"/>
    <property type="match status" value="1"/>
</dbReference>
<dbReference type="GO" id="GO:0006353">
    <property type="term" value="P:DNA-templated transcription termination"/>
    <property type="evidence" value="ECO:0007669"/>
    <property type="project" value="InterPro"/>
</dbReference>
<feature type="domain" description="NusB/RsmB/TIM44" evidence="6">
    <location>
        <begin position="185"/>
        <end position="277"/>
    </location>
</feature>
<name>A0A9D9HFQ0_9BACT</name>
<evidence type="ECO:0000259" key="6">
    <source>
        <dbReference type="Pfam" id="PF01029"/>
    </source>
</evidence>
<keyword evidence="3" id="KW-0694">RNA-binding</keyword>
<protein>
    <submittedName>
        <fullName evidence="7">Transcription antitermination protein NusB</fullName>
    </submittedName>
</protein>
<dbReference type="GO" id="GO:0031564">
    <property type="term" value="P:transcription antitermination"/>
    <property type="evidence" value="ECO:0007669"/>
    <property type="project" value="UniProtKB-KW"/>
</dbReference>
<gene>
    <name evidence="7" type="ORF">IAC29_02585</name>
</gene>
<dbReference type="GO" id="GO:0003723">
    <property type="term" value="F:RNA binding"/>
    <property type="evidence" value="ECO:0007669"/>
    <property type="project" value="UniProtKB-KW"/>
</dbReference>
<dbReference type="PANTHER" id="PTHR11078:SF3">
    <property type="entry name" value="ANTITERMINATION NUSB DOMAIN-CONTAINING PROTEIN"/>
    <property type="match status" value="1"/>
</dbReference>
<dbReference type="InterPro" id="IPR006027">
    <property type="entry name" value="NusB_RsmB_TIM44"/>
</dbReference>
<dbReference type="GO" id="GO:0005829">
    <property type="term" value="C:cytosol"/>
    <property type="evidence" value="ECO:0007669"/>
    <property type="project" value="TreeGrafter"/>
</dbReference>
<comment type="similarity">
    <text evidence="1">Belongs to the NusB family.</text>
</comment>
<evidence type="ECO:0000256" key="3">
    <source>
        <dbReference type="ARBA" id="ARBA00022884"/>
    </source>
</evidence>
<dbReference type="Pfam" id="PF01029">
    <property type="entry name" value="NusB"/>
    <property type="match status" value="1"/>
</dbReference>
<comment type="caution">
    <text evidence="7">The sequence shown here is derived from an EMBL/GenBank/DDBJ whole genome shotgun (WGS) entry which is preliminary data.</text>
</comment>
<sequence length="294" mass="33389">MAEAEAQLEASCEATRDLYLFMLGTVSPLTKIAADRIDAARRKFNPTEEEKNPNTKFADNALAKLLDADPDFVKLFRKKKFSWEQYDLVLKKIFNSIVTKDYYAAYMQSPESSLKDDCRLFIRIFEEEFVGSSELEAVLEGMSIYWGEDLPYALTYVCRTLDNLGKGGRWTLPPLYLSETRQGPDIEDDRLFARNLLRAGYLNYGKYYDMVAGSVSNWDNDRIVSTDMCIIILGMAEAVAFPTIPVKVTINEYVEISKFFGTPKSKIFVNGILDRLIQKMSQDGMIVKSGKGLL</sequence>
<evidence type="ECO:0000313" key="8">
    <source>
        <dbReference type="Proteomes" id="UP000810252"/>
    </source>
</evidence>
<organism evidence="7 8">
    <name type="scientific">Candidatus Cryptobacteroides merdigallinarum</name>
    <dbReference type="NCBI Taxonomy" id="2840770"/>
    <lineage>
        <taxon>Bacteria</taxon>
        <taxon>Pseudomonadati</taxon>
        <taxon>Bacteroidota</taxon>
        <taxon>Bacteroidia</taxon>
        <taxon>Bacteroidales</taxon>
        <taxon>Candidatus Cryptobacteroides</taxon>
    </lineage>
</organism>
<evidence type="ECO:0000256" key="2">
    <source>
        <dbReference type="ARBA" id="ARBA00022814"/>
    </source>
</evidence>
<evidence type="ECO:0000256" key="4">
    <source>
        <dbReference type="ARBA" id="ARBA00023015"/>
    </source>
</evidence>
<keyword evidence="4" id="KW-0805">Transcription regulation</keyword>
<dbReference type="EMBL" id="JADIMQ010000039">
    <property type="protein sequence ID" value="MBO8448142.1"/>
    <property type="molecule type" value="Genomic_DNA"/>
</dbReference>
<accession>A0A9D9HFQ0</accession>
<dbReference type="PANTHER" id="PTHR11078">
    <property type="entry name" value="N UTILIZATION SUBSTANCE PROTEIN B-RELATED"/>
    <property type="match status" value="1"/>
</dbReference>
<dbReference type="Gene3D" id="1.10.940.10">
    <property type="entry name" value="NusB-like"/>
    <property type="match status" value="1"/>
</dbReference>
<dbReference type="InterPro" id="IPR011605">
    <property type="entry name" value="NusB_fam"/>
</dbReference>
<keyword evidence="2" id="KW-0889">Transcription antitermination</keyword>
<dbReference type="Proteomes" id="UP000810252">
    <property type="component" value="Unassembled WGS sequence"/>
</dbReference>
<evidence type="ECO:0000256" key="5">
    <source>
        <dbReference type="ARBA" id="ARBA00023163"/>
    </source>
</evidence>
<evidence type="ECO:0000256" key="1">
    <source>
        <dbReference type="ARBA" id="ARBA00005952"/>
    </source>
</evidence>
<reference evidence="7" key="1">
    <citation type="submission" date="2020-10" db="EMBL/GenBank/DDBJ databases">
        <authorList>
            <person name="Gilroy R."/>
        </authorList>
    </citation>
    <scope>NUCLEOTIDE SEQUENCE</scope>
    <source>
        <strain evidence="7">20514</strain>
    </source>
</reference>